<keyword evidence="1" id="KW-1133">Transmembrane helix</keyword>
<organism evidence="3 4">
    <name type="scientific">Halapricum desulfuricans</name>
    <dbReference type="NCBI Taxonomy" id="2841257"/>
    <lineage>
        <taxon>Archaea</taxon>
        <taxon>Methanobacteriati</taxon>
        <taxon>Methanobacteriota</taxon>
        <taxon>Stenosarchaea group</taxon>
        <taxon>Halobacteria</taxon>
        <taxon>Halobacteriales</taxon>
        <taxon>Haloarculaceae</taxon>
        <taxon>Halapricum</taxon>
    </lineage>
</organism>
<keyword evidence="1" id="KW-0812">Transmembrane</keyword>
<evidence type="ECO:0000313" key="3">
    <source>
        <dbReference type="EMBL" id="QSG14524.1"/>
    </source>
</evidence>
<feature type="transmembrane region" description="Helical" evidence="1">
    <location>
        <begin position="225"/>
        <end position="246"/>
    </location>
</feature>
<keyword evidence="4" id="KW-1185">Reference proteome</keyword>
<name>A0A897NPZ8_9EURY</name>
<feature type="transmembrane region" description="Helical" evidence="1">
    <location>
        <begin position="20"/>
        <end position="44"/>
    </location>
</feature>
<dbReference type="GeneID" id="68857621"/>
<dbReference type="RefSeq" id="WP_229122538.1">
    <property type="nucleotide sequence ID" value="NZ_CP064791.1"/>
</dbReference>
<protein>
    <submittedName>
        <fullName evidence="3">Putative membrane protein</fullName>
    </submittedName>
</protein>
<evidence type="ECO:0000313" key="4">
    <source>
        <dbReference type="Proteomes" id="UP000663292"/>
    </source>
</evidence>
<gene>
    <name evidence="3" type="ORF">HSEST_0988</name>
</gene>
<feature type="domain" description="DUF7978" evidence="2">
    <location>
        <begin position="142"/>
        <end position="242"/>
    </location>
</feature>
<dbReference type="InterPro" id="IPR058284">
    <property type="entry name" value="DUF7978"/>
</dbReference>
<accession>A0A897NPZ8</accession>
<dbReference type="EMBL" id="CP064791">
    <property type="protein sequence ID" value="QSG14524.1"/>
    <property type="molecule type" value="Genomic_DNA"/>
</dbReference>
<keyword evidence="1" id="KW-0472">Membrane</keyword>
<proteinExistence type="predicted"/>
<sequence length="256" mass="27612">MDDSPEDGPLFDPRITSYNWLAGVLGGVVTFVAGYLVMAATILMPDGPPEGLSLRELLAEIGRVFYNAHQVTLDLRPASDNVEIEDAPNTVNWSDVGPDSVITINTELLDPNQTIVWNADVEQMIPYEQVGLYVFDFSQYQEPVQHAQEKPELLYRLVPVIVLIAAGATLAYLTLSDSDSIHEAVLPAVAFSGGYTAVAVLGTFFVGQELAGGAVVLSPNLGQTIVFALMYSLLCGLLGSYAISAWRDRNGPIANH</sequence>
<dbReference type="Pfam" id="PF25933">
    <property type="entry name" value="DUF7978"/>
    <property type="match status" value="1"/>
</dbReference>
<dbReference type="AlphaFoldDB" id="A0A897NPZ8"/>
<evidence type="ECO:0000256" key="1">
    <source>
        <dbReference type="SAM" id="Phobius"/>
    </source>
</evidence>
<reference evidence="3 4" key="1">
    <citation type="submission" date="2020-11" db="EMBL/GenBank/DDBJ databases">
        <title>Carbohydrate-dependent, anaerobic sulfur respiration: A novel catabolism in halophilic archaea.</title>
        <authorList>
            <person name="Sorokin D.Y."/>
            <person name="Messina E."/>
            <person name="Smedile F."/>
            <person name="La Cono V."/>
            <person name="Hallsworth J.E."/>
            <person name="Yakimov M.M."/>
        </authorList>
    </citation>
    <scope>NUCLEOTIDE SEQUENCE [LARGE SCALE GENOMIC DNA]</scope>
    <source>
        <strain evidence="3 4">HSR-Est</strain>
    </source>
</reference>
<feature type="transmembrane region" description="Helical" evidence="1">
    <location>
        <begin position="153"/>
        <end position="173"/>
    </location>
</feature>
<dbReference type="Proteomes" id="UP000663292">
    <property type="component" value="Chromosome"/>
</dbReference>
<evidence type="ECO:0000259" key="2">
    <source>
        <dbReference type="Pfam" id="PF25933"/>
    </source>
</evidence>